<evidence type="ECO:0000313" key="23">
    <source>
        <dbReference type="WBParaSite" id="maker-uti_cns_0012432-snap-gene-0.2-mRNA-1"/>
    </source>
</evidence>
<evidence type="ECO:0000256" key="1">
    <source>
        <dbReference type="ARBA" id="ARBA00004496"/>
    </source>
</evidence>
<comment type="similarity">
    <text evidence="3 19">Belongs to the pyrroline-5-carboxylate reductase family.</text>
</comment>
<proteinExistence type="inferred from homology"/>
<evidence type="ECO:0000256" key="3">
    <source>
        <dbReference type="ARBA" id="ARBA00005525"/>
    </source>
</evidence>
<keyword evidence="14 19" id="KW-0560">Oxidoreductase</keyword>
<dbReference type="FunFam" id="1.10.3730.10:FF:000001">
    <property type="entry name" value="Pyrroline-5-carboxylate reductase"/>
    <property type="match status" value="1"/>
</dbReference>
<sequence length="819" mass="87289">FHCPWISFPFVIIAIDKKINRSSLAQRLVCQTVHGAGLLALQSGQSPAELRDAITSPGGTTIAGLSELEARGFRAALWQAVMTSAKRSAELGSGINDPVKPVDDKESPQLFADSAASHAMRVGFIGAGRMAQAIAKGFTSKGVVKATDIWASAITKKTLTKVSTELGINMSQSNREVVEHSDILVLSVKPQVMDSVLAEMSDLVDPFKLVVSVAAGVTLDHLQSRLLPDSRVIRLMPNTPILVNAGASVYCVGRAAKPEDGPLIEALFKSVGTCDYLPENLMDAATGLSGSGPAFILEAIDAMTNAGVNLGLPHNQIDPSVAEKLSNVRVGFVGAGRMAQAIVKGFTNDGIVKAQNIWASARTKATLNKVSAELGINVSQSNREVAEHSDILVLSVKPQVMDSVLAELSDLTDPSKLVVSVAAGVTLDHLQSRLLPDSRVIRLMPNTPILANAGASVYCVGKAAKPEDGPLIEALFKSVGTCDYLPENLMDAATGLSGSGPAFILEAIDAMTNAGVHQGLPRPLAMRLATQTVYGTGRLVLESGRHPAELRDAITSPGGTTITGLSELEARGFRTALWQAVNAAANRSAELGAKKPTHPKLPTVVFSGPVLPETMPKLLVTGFGPFSACSVNSSWLLAQSVRDRLAQTRPDLVVCAVEIPVEYSAVADKVPALWSTEQPDLVLHMGYYGNGRALRIERRARNAPYCKRDYCNKTCHEAMGQEICHKDAEPDAAYQCALDLDRAAEAVRREFPGGEVELVMSDDAGLYLCEFIYCVSLRRDAKRCVFVHVPDCVDNPAKQQLLTSGLCSLVSHLMRQLGL</sequence>
<evidence type="ECO:0000256" key="12">
    <source>
        <dbReference type="ARBA" id="ARBA00022807"/>
    </source>
</evidence>
<dbReference type="GO" id="GO:0055129">
    <property type="term" value="P:L-proline biosynthetic process"/>
    <property type="evidence" value="ECO:0007669"/>
    <property type="project" value="UniProtKB-UniPathway"/>
</dbReference>
<keyword evidence="11" id="KW-0378">Hydrolase</keyword>
<evidence type="ECO:0000256" key="18">
    <source>
        <dbReference type="ARBA" id="ARBA00052690"/>
    </source>
</evidence>
<evidence type="ECO:0000256" key="9">
    <source>
        <dbReference type="ARBA" id="ARBA00022650"/>
    </source>
</evidence>
<dbReference type="InterPro" id="IPR028939">
    <property type="entry name" value="P5C_Rdtase_cat_N"/>
</dbReference>
<comment type="function">
    <text evidence="16">Oxidoreductase that catalyzes the last step in proline biosynthesis, which corresponds to the reduction of pyrroline-5-carboxylate (P5C) to L-proline using NAD(P)H. Proline is synthesized from either glutamate or ornithine; both are converted to P5C, and then to proline via pyrroline-5-carboxylate reductases (PYCRs). PYCR3 is exclusively linked to the biosynthesis of proline from ornithine.</text>
</comment>
<comment type="catalytic activity">
    <reaction evidence="17">
        <text>L-proline + NAD(+) = (S)-1-pyrroline-5-carboxylate + NADH + 2 H(+)</text>
        <dbReference type="Rhea" id="RHEA:14105"/>
        <dbReference type="ChEBI" id="CHEBI:15378"/>
        <dbReference type="ChEBI" id="CHEBI:17388"/>
        <dbReference type="ChEBI" id="CHEBI:57540"/>
        <dbReference type="ChEBI" id="CHEBI:57945"/>
        <dbReference type="ChEBI" id="CHEBI:60039"/>
        <dbReference type="EC" id="1.5.1.2"/>
    </reaction>
</comment>
<feature type="domain" description="Pyrroline-5-carboxylate reductase catalytic N-terminal" evidence="20">
    <location>
        <begin position="121"/>
        <end position="216"/>
    </location>
</feature>
<dbReference type="PROSITE" id="PS00521">
    <property type="entry name" value="P5CR"/>
    <property type="match status" value="2"/>
</dbReference>
<dbReference type="InterPro" id="IPR036291">
    <property type="entry name" value="NAD(P)-bd_dom_sf"/>
</dbReference>
<dbReference type="PRINTS" id="PR00706">
    <property type="entry name" value="PYROGLUPTASE"/>
</dbReference>
<comment type="similarity">
    <text evidence="4">Belongs to the peptidase C15 family.</text>
</comment>
<dbReference type="UniPathway" id="UPA00098">
    <property type="reaction ID" value="UER00361"/>
</dbReference>
<dbReference type="FunFam" id="3.40.50.720:FF:000190">
    <property type="entry name" value="Pyrroline-5-carboxylate reductase"/>
    <property type="match status" value="2"/>
</dbReference>
<reference evidence="23" key="1">
    <citation type="submission" date="2016-11" db="UniProtKB">
        <authorList>
            <consortium name="WormBaseParasite"/>
        </authorList>
    </citation>
    <scope>IDENTIFICATION</scope>
</reference>
<dbReference type="GO" id="GO:0005829">
    <property type="term" value="C:cytosol"/>
    <property type="evidence" value="ECO:0007669"/>
    <property type="project" value="InterPro"/>
</dbReference>
<dbReference type="SUPFAM" id="SSF53182">
    <property type="entry name" value="Pyrrolidone carboxyl peptidase (pyroglutamate aminopeptidase)"/>
    <property type="match status" value="1"/>
</dbReference>
<evidence type="ECO:0000256" key="7">
    <source>
        <dbReference type="ARBA" id="ARBA00022490"/>
    </source>
</evidence>
<dbReference type="InterPro" id="IPR036440">
    <property type="entry name" value="Peptidase_C15-like_sf"/>
</dbReference>
<dbReference type="Pfam" id="PF03807">
    <property type="entry name" value="F420_oxidored"/>
    <property type="match status" value="2"/>
</dbReference>
<dbReference type="Pfam" id="PF01470">
    <property type="entry name" value="Peptidase_C15"/>
    <property type="match status" value="1"/>
</dbReference>
<dbReference type="PANTHER" id="PTHR11645">
    <property type="entry name" value="PYRROLINE-5-CARBOXYLATE REDUCTASE"/>
    <property type="match status" value="1"/>
</dbReference>
<comment type="subunit">
    <text evidence="15">Homodecamer; composed of 5 homodimers.</text>
</comment>
<dbReference type="InterPro" id="IPR029036">
    <property type="entry name" value="P5CR_dimer"/>
</dbReference>
<keyword evidence="9 19" id="KW-0641">Proline biosynthesis</keyword>
<keyword evidence="12" id="KW-0788">Thiol protease</keyword>
<evidence type="ECO:0000256" key="13">
    <source>
        <dbReference type="ARBA" id="ARBA00022857"/>
    </source>
</evidence>
<dbReference type="Proteomes" id="UP000095280">
    <property type="component" value="Unplaced"/>
</dbReference>
<comment type="catalytic activity">
    <reaction evidence="18 19">
        <text>L-proline + NADP(+) = (S)-1-pyrroline-5-carboxylate + NADPH + 2 H(+)</text>
        <dbReference type="Rhea" id="RHEA:14109"/>
        <dbReference type="ChEBI" id="CHEBI:15378"/>
        <dbReference type="ChEBI" id="CHEBI:17388"/>
        <dbReference type="ChEBI" id="CHEBI:57783"/>
        <dbReference type="ChEBI" id="CHEBI:58349"/>
        <dbReference type="ChEBI" id="CHEBI:60039"/>
        <dbReference type="EC" id="1.5.1.2"/>
    </reaction>
</comment>
<evidence type="ECO:0000256" key="14">
    <source>
        <dbReference type="ARBA" id="ARBA00023002"/>
    </source>
</evidence>
<keyword evidence="10" id="KW-0645">Protease</keyword>
<dbReference type="EC" id="1.5.1.2" evidence="5 19"/>
<protein>
    <recommendedName>
        <fullName evidence="6 19">Pyrroline-5-carboxylate reductase</fullName>
        <ecNumber evidence="5 19">1.5.1.2</ecNumber>
    </recommendedName>
</protein>
<evidence type="ECO:0000256" key="8">
    <source>
        <dbReference type="ARBA" id="ARBA00022605"/>
    </source>
</evidence>
<dbReference type="WBParaSite" id="maker-uti_cns_0012432-snap-gene-0.2-mRNA-1">
    <property type="protein sequence ID" value="maker-uti_cns_0012432-snap-gene-0.2-mRNA-1"/>
    <property type="gene ID" value="maker-uti_cns_0012432-snap-gene-0.2"/>
</dbReference>
<dbReference type="InterPro" id="IPR008927">
    <property type="entry name" value="6-PGluconate_DH-like_C_sf"/>
</dbReference>
<dbReference type="SUPFAM" id="SSF48179">
    <property type="entry name" value="6-phosphogluconate dehydrogenase C-terminal domain-like"/>
    <property type="match status" value="3"/>
</dbReference>
<dbReference type="Gene3D" id="3.40.630.20">
    <property type="entry name" value="Peptidase C15, pyroglutamyl peptidase I-like"/>
    <property type="match status" value="1"/>
</dbReference>
<dbReference type="GO" id="GO:0006508">
    <property type="term" value="P:proteolysis"/>
    <property type="evidence" value="ECO:0007669"/>
    <property type="project" value="UniProtKB-KW"/>
</dbReference>
<evidence type="ECO:0000256" key="15">
    <source>
        <dbReference type="ARBA" id="ARBA00038523"/>
    </source>
</evidence>
<dbReference type="SUPFAM" id="SSF51735">
    <property type="entry name" value="NAD(P)-binding Rossmann-fold domains"/>
    <property type="match status" value="2"/>
</dbReference>
<comment type="subcellular location">
    <subcellularLocation>
        <location evidence="1">Cytoplasm</location>
    </subcellularLocation>
</comment>
<accession>A0A1I8IG93</accession>
<evidence type="ECO:0000256" key="17">
    <source>
        <dbReference type="ARBA" id="ARBA00050547"/>
    </source>
</evidence>
<dbReference type="AlphaFoldDB" id="A0A1I8IG93"/>
<evidence type="ECO:0000256" key="10">
    <source>
        <dbReference type="ARBA" id="ARBA00022670"/>
    </source>
</evidence>
<feature type="domain" description="Pyrroline-5-carboxylate reductase dimerisation" evidence="21">
    <location>
        <begin position="487"/>
        <end position="591"/>
    </location>
</feature>
<organism evidence="22 23">
    <name type="scientific">Macrostomum lignano</name>
    <dbReference type="NCBI Taxonomy" id="282301"/>
    <lineage>
        <taxon>Eukaryota</taxon>
        <taxon>Metazoa</taxon>
        <taxon>Spiralia</taxon>
        <taxon>Lophotrochozoa</taxon>
        <taxon>Platyhelminthes</taxon>
        <taxon>Rhabditophora</taxon>
        <taxon>Macrostomorpha</taxon>
        <taxon>Macrostomida</taxon>
        <taxon>Macrostomidae</taxon>
        <taxon>Macrostomum</taxon>
    </lineage>
</organism>
<keyword evidence="8 19" id="KW-0028">Amino-acid biosynthesis</keyword>
<feature type="domain" description="Pyrroline-5-carboxylate reductase dimerisation" evidence="21">
    <location>
        <begin position="279"/>
        <end position="317"/>
    </location>
</feature>
<dbReference type="NCBIfam" id="TIGR00112">
    <property type="entry name" value="proC"/>
    <property type="match status" value="1"/>
</dbReference>
<feature type="domain" description="Pyrroline-5-carboxylate reductase dimerisation" evidence="21">
    <location>
        <begin position="23"/>
        <end position="91"/>
    </location>
</feature>
<evidence type="ECO:0000256" key="19">
    <source>
        <dbReference type="RuleBase" id="RU003903"/>
    </source>
</evidence>
<evidence type="ECO:0000256" key="5">
    <source>
        <dbReference type="ARBA" id="ARBA00012855"/>
    </source>
</evidence>
<name>A0A1I8IG93_9PLAT</name>
<evidence type="ECO:0000256" key="2">
    <source>
        <dbReference type="ARBA" id="ARBA00005205"/>
    </source>
</evidence>
<feature type="domain" description="Pyrroline-5-carboxylate reductase catalytic N-terminal" evidence="20">
    <location>
        <begin position="329"/>
        <end position="424"/>
    </location>
</feature>
<evidence type="ECO:0000259" key="21">
    <source>
        <dbReference type="Pfam" id="PF14748"/>
    </source>
</evidence>
<dbReference type="InterPro" id="IPR016125">
    <property type="entry name" value="Peptidase_C15-like"/>
</dbReference>
<evidence type="ECO:0000256" key="11">
    <source>
        <dbReference type="ARBA" id="ARBA00022801"/>
    </source>
</evidence>
<evidence type="ECO:0000259" key="20">
    <source>
        <dbReference type="Pfam" id="PF03807"/>
    </source>
</evidence>
<dbReference type="GO" id="GO:0004735">
    <property type="term" value="F:pyrroline-5-carboxylate reductase activity"/>
    <property type="evidence" value="ECO:0007669"/>
    <property type="project" value="UniProtKB-EC"/>
</dbReference>
<dbReference type="Pfam" id="PF14748">
    <property type="entry name" value="P5CR_dimer"/>
    <property type="match status" value="3"/>
</dbReference>
<evidence type="ECO:0000256" key="4">
    <source>
        <dbReference type="ARBA" id="ARBA00006641"/>
    </source>
</evidence>
<keyword evidence="22" id="KW-1185">Reference proteome</keyword>
<dbReference type="GO" id="GO:0016920">
    <property type="term" value="F:pyroglutamyl-peptidase activity"/>
    <property type="evidence" value="ECO:0007669"/>
    <property type="project" value="InterPro"/>
</dbReference>
<evidence type="ECO:0000256" key="6">
    <source>
        <dbReference type="ARBA" id="ARBA00021413"/>
    </source>
</evidence>
<dbReference type="InterPro" id="IPR053790">
    <property type="entry name" value="P5CR-like_CS"/>
</dbReference>
<dbReference type="HAMAP" id="MF_01925">
    <property type="entry name" value="P5C_reductase"/>
    <property type="match status" value="1"/>
</dbReference>
<dbReference type="InterPro" id="IPR000816">
    <property type="entry name" value="Peptidase_C15"/>
</dbReference>
<evidence type="ECO:0000313" key="22">
    <source>
        <dbReference type="Proteomes" id="UP000095280"/>
    </source>
</evidence>
<comment type="pathway">
    <text evidence="2 19">Amino-acid biosynthesis; L-proline biosynthesis; L-proline from L-glutamate 5-semialdehyde: step 1/1.</text>
</comment>
<dbReference type="InterPro" id="IPR000304">
    <property type="entry name" value="Pyrroline-COOH_reductase"/>
</dbReference>
<keyword evidence="13 19" id="KW-0521">NADP</keyword>
<evidence type="ECO:0000256" key="16">
    <source>
        <dbReference type="ARBA" id="ARBA00049975"/>
    </source>
</evidence>
<dbReference type="Gene3D" id="1.10.3730.10">
    <property type="entry name" value="ProC C-terminal domain-like"/>
    <property type="match status" value="2"/>
</dbReference>
<keyword evidence="7" id="KW-0963">Cytoplasm</keyword>
<dbReference type="Gene3D" id="3.40.50.720">
    <property type="entry name" value="NAD(P)-binding Rossmann-like Domain"/>
    <property type="match status" value="2"/>
</dbReference>
<dbReference type="PANTHER" id="PTHR11645:SF0">
    <property type="entry name" value="PYRROLINE-5-CARBOXYLATE REDUCTASE 3"/>
    <property type="match status" value="1"/>
</dbReference>